<feature type="signal peptide" evidence="1">
    <location>
        <begin position="1"/>
        <end position="20"/>
    </location>
</feature>
<reference evidence="2" key="1">
    <citation type="submission" date="2020-07" db="EMBL/GenBank/DDBJ databases">
        <title>Nitrate ammonifying Pseudomonas campi sp. nov. isolated from German agricultural grassland.</title>
        <authorList>
            <person name="Timsy T."/>
            <person name="Ulrich A."/>
            <person name="Spanner T."/>
            <person name="Foesel B."/>
            <person name="Kolb S."/>
            <person name="Horn M.A."/>
            <person name="Behrendt U."/>
        </authorList>
    </citation>
    <scope>NUCLEOTIDE SEQUENCE</scope>
    <source>
        <strain evidence="2">S1-A32-2</strain>
    </source>
</reference>
<keyword evidence="3" id="KW-1185">Reference proteome</keyword>
<dbReference type="Proteomes" id="UP000501379">
    <property type="component" value="Chromosome"/>
</dbReference>
<keyword evidence="1" id="KW-0732">Signal</keyword>
<dbReference type="KEGG" id="pcam:HNE05_00855"/>
<dbReference type="RefSeq" id="WP_173203283.1">
    <property type="nucleotide sequence ID" value="NZ_CP053697.2"/>
</dbReference>
<dbReference type="PROSITE" id="PS51257">
    <property type="entry name" value="PROKAR_LIPOPROTEIN"/>
    <property type="match status" value="1"/>
</dbReference>
<evidence type="ECO:0008006" key="4">
    <source>
        <dbReference type="Google" id="ProtNLM"/>
    </source>
</evidence>
<evidence type="ECO:0000313" key="3">
    <source>
        <dbReference type="Proteomes" id="UP000501379"/>
    </source>
</evidence>
<dbReference type="SUPFAM" id="SSF53850">
    <property type="entry name" value="Periplasmic binding protein-like II"/>
    <property type="match status" value="1"/>
</dbReference>
<dbReference type="AlphaFoldDB" id="A0A6M8F726"/>
<name>A0A6M8F726_9GAMM</name>
<sequence length="258" mass="28898">MRALMLGVAVGLGSCLQAQACELSLTYSIDSIPPLIMGDSEVVPEQPGIAIELVQRAAGDIGCKLHLKRAPTLRVLASVESGSQDGALLYSYNAERAQRFAYPLKDGLPDSARRMSSQAYALFRLRGSVLDWDGLRFRDLDKPLGANRGWSIVEDLRAHGVDVEEESSARRNLAKLRAGRLAGYVTLREAGNEALRHYRIEDVEEVPVPFVIKDYFVIFNRDFQARHPQLLERLWSRVGQLRDEVMGEQAAKYQIHDY</sequence>
<feature type="chain" id="PRO_5026693485" description="Transporter substrate-binding domain-containing protein" evidence="1">
    <location>
        <begin position="21"/>
        <end position="258"/>
    </location>
</feature>
<dbReference type="Gene3D" id="3.40.190.10">
    <property type="entry name" value="Periplasmic binding protein-like II"/>
    <property type="match status" value="2"/>
</dbReference>
<dbReference type="EMBL" id="CP053697">
    <property type="protein sequence ID" value="QKE61973.1"/>
    <property type="molecule type" value="Genomic_DNA"/>
</dbReference>
<gene>
    <name evidence="2" type="ORF">HNE05_00855</name>
</gene>
<protein>
    <recommendedName>
        <fullName evidence="4">Transporter substrate-binding domain-containing protein</fullName>
    </recommendedName>
</protein>
<accession>A0A6M8F726</accession>
<proteinExistence type="predicted"/>
<evidence type="ECO:0000313" key="2">
    <source>
        <dbReference type="EMBL" id="QKE61973.1"/>
    </source>
</evidence>
<evidence type="ECO:0000256" key="1">
    <source>
        <dbReference type="SAM" id="SignalP"/>
    </source>
</evidence>
<organism evidence="2 3">
    <name type="scientific">Aquipseudomonas campi</name>
    <dbReference type="NCBI Taxonomy" id="2731681"/>
    <lineage>
        <taxon>Bacteria</taxon>
        <taxon>Pseudomonadati</taxon>
        <taxon>Pseudomonadota</taxon>
        <taxon>Gammaproteobacteria</taxon>
        <taxon>Pseudomonadales</taxon>
        <taxon>Pseudomonadaceae</taxon>
        <taxon>Aquipseudomonas</taxon>
    </lineage>
</organism>